<dbReference type="SUPFAM" id="SSF49899">
    <property type="entry name" value="Concanavalin A-like lectins/glucanases"/>
    <property type="match status" value="1"/>
</dbReference>
<reference evidence="8 9" key="1">
    <citation type="submission" date="2023-04" db="EMBL/GenBank/DDBJ databases">
        <title>Genome of Basidiobolus ranarum AG-B5.</title>
        <authorList>
            <person name="Stajich J.E."/>
            <person name="Carter-House D."/>
            <person name="Gryganskyi A."/>
        </authorList>
    </citation>
    <scope>NUCLEOTIDE SEQUENCE [LARGE SCALE GENOMIC DNA]</scope>
    <source>
        <strain evidence="8 9">AG-B5</strain>
    </source>
</reference>
<keyword evidence="5" id="KW-0732">Signal</keyword>
<gene>
    <name evidence="8" type="ORF">K7432_006078</name>
</gene>
<dbReference type="Proteomes" id="UP001479436">
    <property type="component" value="Unassembled WGS sequence"/>
</dbReference>
<keyword evidence="3 4" id="KW-0326">Glycosidase</keyword>
<dbReference type="PANTHER" id="PTHR42800">
    <property type="entry name" value="EXOINULINASE INUD (AFU_ORTHOLOGUE AFUA_5G00480)"/>
    <property type="match status" value="1"/>
</dbReference>
<accession>A0ABR2W2L2</accession>
<comment type="caution">
    <text evidence="8">The sequence shown here is derived from an EMBL/GenBank/DDBJ whole genome shotgun (WGS) entry which is preliminary data.</text>
</comment>
<dbReference type="EMBL" id="JASJQH010007133">
    <property type="protein sequence ID" value="KAK9717571.1"/>
    <property type="molecule type" value="Genomic_DNA"/>
</dbReference>
<evidence type="ECO:0000259" key="6">
    <source>
        <dbReference type="Pfam" id="PF00251"/>
    </source>
</evidence>
<dbReference type="CDD" id="cd18621">
    <property type="entry name" value="GH32_XdINV-like"/>
    <property type="match status" value="1"/>
</dbReference>
<protein>
    <recommendedName>
        <fullName evidence="10">Glycoside hydrolase family 32 protein</fullName>
    </recommendedName>
</protein>
<feature type="domain" description="Glycosyl hydrolase family 32 N-terminal" evidence="6">
    <location>
        <begin position="40"/>
        <end position="376"/>
    </location>
</feature>
<dbReference type="Gene3D" id="2.60.120.560">
    <property type="entry name" value="Exo-inulinase, domain 1"/>
    <property type="match status" value="1"/>
</dbReference>
<dbReference type="Pfam" id="PF00251">
    <property type="entry name" value="Glyco_hydro_32N"/>
    <property type="match status" value="1"/>
</dbReference>
<name>A0ABR2W2L2_9FUNG</name>
<dbReference type="InterPro" id="IPR013189">
    <property type="entry name" value="Glyco_hydro_32_C"/>
</dbReference>
<keyword evidence="2 4" id="KW-0378">Hydrolase</keyword>
<comment type="similarity">
    <text evidence="1 4">Belongs to the glycosyl hydrolase 32 family.</text>
</comment>
<proteinExistence type="inferred from homology"/>
<dbReference type="SUPFAM" id="SSF75005">
    <property type="entry name" value="Arabinanase/levansucrase/invertase"/>
    <property type="match status" value="1"/>
</dbReference>
<dbReference type="InterPro" id="IPR013148">
    <property type="entry name" value="Glyco_hydro_32_N"/>
</dbReference>
<evidence type="ECO:0000256" key="2">
    <source>
        <dbReference type="ARBA" id="ARBA00022801"/>
    </source>
</evidence>
<sequence>MSPRPFKLLLLVAAVSSVIAESDFEQPDSLGFTKYRPSYHFQPPKNWMNDPCAPMKTPDGRYHLFYQYNPYDAIWGNMTWGHASSSDLLHWKDEENALKPDQPYDHLGIFSGSGITKGYKGKPTVGYTAVSKLPISWKIDYSLESEQQALAYTEDNGTSWKKLGVVIKSPPETTRTGFRDPFLFRSSHFDSMLPSNGQENIYMSVSGGTNATTKGGKLWLYKSQDWINWELFPTPFFQAKGDQPLSKTSEFTYGHNWEMANYFVLNESNNTEWHVLVIGVEGKSPYNTIRWPAWVAGHIVSTDKGKGVEFKPMMSGILDNGIDYADNSFFDPTTDQRVIWGWVTEDDADNEEIRKSQGWAGMLTVPRELFIYEKSGILSSKNLQKYAGSLTITSGKSKLKTVKTLGVRPIQDLVHLRDKAQVKIQNYKLDRHHVKSNRLTSGKRSYEISTVFNFAQDQKAQAGITLMRSADGREETKILYNPVTANLTIDRSKSSLNSNYSNTIQWGEIPLFRTRKGLERLELRVFVDNSIIEVFANDRLALTTRIYPTLPDSTEVFLTLAKGKKVTVEEFTLWPITDRAFPERKH</sequence>
<feature type="domain" description="Glycosyl hydrolase family 32 C-terminal" evidence="7">
    <location>
        <begin position="415"/>
        <end position="575"/>
    </location>
</feature>
<dbReference type="InterPro" id="IPR023296">
    <property type="entry name" value="Glyco_hydro_beta-prop_sf"/>
</dbReference>
<evidence type="ECO:0000256" key="1">
    <source>
        <dbReference type="ARBA" id="ARBA00009902"/>
    </source>
</evidence>
<dbReference type="Gene3D" id="2.115.10.20">
    <property type="entry name" value="Glycosyl hydrolase domain, family 43"/>
    <property type="match status" value="1"/>
</dbReference>
<dbReference type="PANTHER" id="PTHR42800:SF3">
    <property type="entry name" value="GLYCOSYL HYDROLASE FAMILY 32 N-TERMINAL DOMAIN-CONTAINING PROTEIN"/>
    <property type="match status" value="1"/>
</dbReference>
<dbReference type="Pfam" id="PF08244">
    <property type="entry name" value="Glyco_hydro_32C"/>
    <property type="match status" value="1"/>
</dbReference>
<evidence type="ECO:0000256" key="3">
    <source>
        <dbReference type="ARBA" id="ARBA00023295"/>
    </source>
</evidence>
<dbReference type="SMART" id="SM00640">
    <property type="entry name" value="Glyco_32"/>
    <property type="match status" value="1"/>
</dbReference>
<organism evidence="8 9">
    <name type="scientific">Basidiobolus ranarum</name>
    <dbReference type="NCBI Taxonomy" id="34480"/>
    <lineage>
        <taxon>Eukaryota</taxon>
        <taxon>Fungi</taxon>
        <taxon>Fungi incertae sedis</taxon>
        <taxon>Zoopagomycota</taxon>
        <taxon>Entomophthoromycotina</taxon>
        <taxon>Basidiobolomycetes</taxon>
        <taxon>Basidiobolales</taxon>
        <taxon>Basidiobolaceae</taxon>
        <taxon>Basidiobolus</taxon>
    </lineage>
</organism>
<evidence type="ECO:0000256" key="5">
    <source>
        <dbReference type="SAM" id="SignalP"/>
    </source>
</evidence>
<evidence type="ECO:0000313" key="9">
    <source>
        <dbReference type="Proteomes" id="UP001479436"/>
    </source>
</evidence>
<dbReference type="InterPro" id="IPR013320">
    <property type="entry name" value="ConA-like_dom_sf"/>
</dbReference>
<keyword evidence="9" id="KW-1185">Reference proteome</keyword>
<feature type="signal peptide" evidence="5">
    <location>
        <begin position="1"/>
        <end position="20"/>
    </location>
</feature>
<feature type="chain" id="PRO_5047443636" description="Glycoside hydrolase family 32 protein" evidence="5">
    <location>
        <begin position="21"/>
        <end position="586"/>
    </location>
</feature>
<dbReference type="InterPro" id="IPR001362">
    <property type="entry name" value="Glyco_hydro_32"/>
</dbReference>
<evidence type="ECO:0000259" key="7">
    <source>
        <dbReference type="Pfam" id="PF08244"/>
    </source>
</evidence>
<evidence type="ECO:0008006" key="10">
    <source>
        <dbReference type="Google" id="ProtNLM"/>
    </source>
</evidence>
<evidence type="ECO:0000313" key="8">
    <source>
        <dbReference type="EMBL" id="KAK9717571.1"/>
    </source>
</evidence>
<evidence type="ECO:0000256" key="4">
    <source>
        <dbReference type="RuleBase" id="RU362110"/>
    </source>
</evidence>